<feature type="region of interest" description="Disordered" evidence="1">
    <location>
        <begin position="1"/>
        <end position="26"/>
    </location>
</feature>
<protein>
    <submittedName>
        <fullName evidence="2">OLC1v1037106C1</fullName>
    </submittedName>
</protein>
<evidence type="ECO:0000256" key="1">
    <source>
        <dbReference type="SAM" id="MobiDB-lite"/>
    </source>
</evidence>
<dbReference type="AlphaFoldDB" id="A0AAV1CWU1"/>
<keyword evidence="3" id="KW-1185">Reference proteome</keyword>
<feature type="region of interest" description="Disordered" evidence="1">
    <location>
        <begin position="75"/>
        <end position="151"/>
    </location>
</feature>
<reference evidence="2" key="1">
    <citation type="submission" date="2023-03" db="EMBL/GenBank/DDBJ databases">
        <authorList>
            <person name="Julca I."/>
        </authorList>
    </citation>
    <scope>NUCLEOTIDE SEQUENCE</scope>
</reference>
<gene>
    <name evidence="2" type="ORF">OLC1_LOCUS10066</name>
</gene>
<proteinExistence type="predicted"/>
<dbReference type="Proteomes" id="UP001161247">
    <property type="component" value="Chromosome 3"/>
</dbReference>
<accession>A0AAV1CWU1</accession>
<name>A0AAV1CWU1_OLDCO</name>
<sequence>MDWQDQIAFLPDPDPPLRADDDWPDLAPDAINQAMHPQNETYRLDAFKYSNQYMDPIHYPAPHPFDSRGERFFRFVYDPQPPNPMQPAQRPVHHHAQPMQPSRRPAQRPSHRPAQRPAQPMPPSHRPAQRPSHRPAQMPAQPPSPKGQFANTRDGAIIIGDELDTRVLSGFDTGIYPWYDMSGISAKAIETVRNVQQAD</sequence>
<feature type="compositionally biased region" description="Basic residues" evidence="1">
    <location>
        <begin position="105"/>
        <end position="114"/>
    </location>
</feature>
<evidence type="ECO:0000313" key="3">
    <source>
        <dbReference type="Proteomes" id="UP001161247"/>
    </source>
</evidence>
<evidence type="ECO:0000313" key="2">
    <source>
        <dbReference type="EMBL" id="CAI9100166.1"/>
    </source>
</evidence>
<dbReference type="EMBL" id="OX459120">
    <property type="protein sequence ID" value="CAI9100166.1"/>
    <property type="molecule type" value="Genomic_DNA"/>
</dbReference>
<organism evidence="2 3">
    <name type="scientific">Oldenlandia corymbosa var. corymbosa</name>
    <dbReference type="NCBI Taxonomy" id="529605"/>
    <lineage>
        <taxon>Eukaryota</taxon>
        <taxon>Viridiplantae</taxon>
        <taxon>Streptophyta</taxon>
        <taxon>Embryophyta</taxon>
        <taxon>Tracheophyta</taxon>
        <taxon>Spermatophyta</taxon>
        <taxon>Magnoliopsida</taxon>
        <taxon>eudicotyledons</taxon>
        <taxon>Gunneridae</taxon>
        <taxon>Pentapetalae</taxon>
        <taxon>asterids</taxon>
        <taxon>lamiids</taxon>
        <taxon>Gentianales</taxon>
        <taxon>Rubiaceae</taxon>
        <taxon>Rubioideae</taxon>
        <taxon>Spermacoceae</taxon>
        <taxon>Hedyotis-Oldenlandia complex</taxon>
        <taxon>Oldenlandia</taxon>
    </lineage>
</organism>